<dbReference type="EMBL" id="CCND01000025">
    <property type="protein sequence ID" value="CDX60968.1"/>
    <property type="molecule type" value="Genomic_DNA"/>
</dbReference>
<accession>A0A0K2W4K0</accession>
<evidence type="ECO:0000313" key="3">
    <source>
        <dbReference type="Proteomes" id="UP000182888"/>
    </source>
</evidence>
<reference evidence="3" key="1">
    <citation type="submission" date="2014-08" db="EMBL/GenBank/DDBJ databases">
        <authorList>
            <person name="Edwards T."/>
        </authorList>
    </citation>
    <scope>NUCLEOTIDE SEQUENCE [LARGE SCALE GENOMIC DNA]</scope>
</reference>
<protein>
    <submittedName>
        <fullName evidence="2">Uncharacterized protein</fullName>
    </submittedName>
</protein>
<organism evidence="2 3">
    <name type="scientific">Mesorhizobium plurifarium</name>
    <dbReference type="NCBI Taxonomy" id="69974"/>
    <lineage>
        <taxon>Bacteria</taxon>
        <taxon>Pseudomonadati</taxon>
        <taxon>Pseudomonadota</taxon>
        <taxon>Alphaproteobacteria</taxon>
        <taxon>Hyphomicrobiales</taxon>
        <taxon>Phyllobacteriaceae</taxon>
        <taxon>Mesorhizobium</taxon>
    </lineage>
</organism>
<feature type="region of interest" description="Disordered" evidence="1">
    <location>
        <begin position="242"/>
        <end position="265"/>
    </location>
</feature>
<feature type="compositionally biased region" description="Basic and acidic residues" evidence="1">
    <location>
        <begin position="247"/>
        <end position="265"/>
    </location>
</feature>
<proteinExistence type="predicted"/>
<evidence type="ECO:0000256" key="1">
    <source>
        <dbReference type="SAM" id="MobiDB-lite"/>
    </source>
</evidence>
<dbReference type="AlphaFoldDB" id="A0A0K2W4K0"/>
<dbReference type="Proteomes" id="UP000182888">
    <property type="component" value="Unassembled WGS sequence"/>
</dbReference>
<sequence>MLTPLTCWNTPCTPQKQPPAKIAFSVPPAAFSSRAGGGITTASSAERAGLCHKTAAATAARPSAASAPRVKNGDRRAAFVFVPFMSDLLAVVSVYTKEAVGRFSLCRAAANGQCRRSPSSGRFAATFSPRGEESAGGADRSSPLGERSDCPELLFAIRLAIRVRGRARLTSLSGAIRRLHGVGRLHGIRRRRLHRIRCRLHRLRAHRVGLHGIGRLHRVRRWLHGVGRHRIGRLHRIGRVVGAGAGNEDRSRKREGQRRQREELGHGSYSLGYGARLRAR</sequence>
<name>A0A0K2W4K0_MESPL</name>
<evidence type="ECO:0000313" key="2">
    <source>
        <dbReference type="EMBL" id="CDX60968.1"/>
    </source>
</evidence>
<feature type="region of interest" description="Disordered" evidence="1">
    <location>
        <begin position="116"/>
        <end position="146"/>
    </location>
</feature>
<gene>
    <name evidence="2" type="ORF">MPL1032_310018</name>
</gene>